<reference evidence="1 2" key="1">
    <citation type="submission" date="2016-10" db="EMBL/GenBank/DDBJ databases">
        <authorList>
            <person name="de Groot N.N."/>
        </authorList>
    </citation>
    <scope>NUCLEOTIDE SEQUENCE [LARGE SCALE GENOMIC DNA]</scope>
    <source>
        <strain evidence="1 2">DSM 25186</strain>
    </source>
</reference>
<gene>
    <name evidence="1" type="ORF">SAMN05421823_11834</name>
</gene>
<organism evidence="1 2">
    <name type="scientific">Catalinimonas alkaloidigena</name>
    <dbReference type="NCBI Taxonomy" id="1075417"/>
    <lineage>
        <taxon>Bacteria</taxon>
        <taxon>Pseudomonadati</taxon>
        <taxon>Bacteroidota</taxon>
        <taxon>Cytophagia</taxon>
        <taxon>Cytophagales</taxon>
        <taxon>Catalimonadaceae</taxon>
        <taxon>Catalinimonas</taxon>
    </lineage>
</organism>
<dbReference type="EMBL" id="FNFO01000018">
    <property type="protein sequence ID" value="SDM64909.1"/>
    <property type="molecule type" value="Genomic_DNA"/>
</dbReference>
<proteinExistence type="predicted"/>
<dbReference type="STRING" id="1075417.SAMN05421823_11834"/>
<keyword evidence="2" id="KW-1185">Reference proteome</keyword>
<protein>
    <submittedName>
        <fullName evidence="1">Uncharacterized protein</fullName>
    </submittedName>
</protein>
<accession>A0A1G9UYM0</accession>
<dbReference type="OrthoDB" id="9814441at2"/>
<evidence type="ECO:0000313" key="2">
    <source>
        <dbReference type="Proteomes" id="UP000198510"/>
    </source>
</evidence>
<dbReference type="RefSeq" id="WP_089688506.1">
    <property type="nucleotide sequence ID" value="NZ_FNFO01000018.1"/>
</dbReference>
<sequence length="140" mass="16130">MLFLEMKAEIEQNRKALFSEDRDAYQAVGPFVVSPGNRPLIWGDLDVEDFEIRLYAEEVRWYTLQGQALAVASPVDLVGYCNDLFVLVTHTGLVHDLRADQLDELGRIQYRLIEAKMWAGQLYLAAKQRIEAEKESPSRW</sequence>
<name>A0A1G9UYM0_9BACT</name>
<dbReference type="AlphaFoldDB" id="A0A1G9UYM0"/>
<evidence type="ECO:0000313" key="1">
    <source>
        <dbReference type="EMBL" id="SDM64909.1"/>
    </source>
</evidence>
<dbReference type="Proteomes" id="UP000198510">
    <property type="component" value="Unassembled WGS sequence"/>
</dbReference>